<accession>A0AAW2BCP8</accession>
<feature type="signal peptide" evidence="1">
    <location>
        <begin position="1"/>
        <end position="16"/>
    </location>
</feature>
<keyword evidence="3" id="KW-1185">Reference proteome</keyword>
<feature type="chain" id="PRO_5043677085" description="Homing endonuclease LAGLIDADG domain-containing protein" evidence="1">
    <location>
        <begin position="17"/>
        <end position="188"/>
    </location>
</feature>
<dbReference type="AlphaFoldDB" id="A0AAW2BCP8"/>
<dbReference type="PANTHER" id="PTHR22298">
    <property type="entry name" value="ENDO-1,4-BETA-GLUCANASE"/>
    <property type="match status" value="1"/>
</dbReference>
<protein>
    <recommendedName>
        <fullName evidence="4">Homing endonuclease LAGLIDADG domain-containing protein</fullName>
    </recommendedName>
</protein>
<sequence length="188" mass="21552">MILIGYFFSYVFLIAGRLPKNDNVSWRRDSCLKDELPGGYYMILSIFGHGSSSSWAQNTFSKPLVPQQIPKTRLLHLLMEQMVVPQTHRPSSPSYSSTCYWDEFWWSGPWLYNATGNSSYLVTNPLLANQIDASLQGPDCLVVSWDNKLPKIVHRFRLSFIKISQRDRQNLVLIPTSFSEASTEQKVV</sequence>
<dbReference type="Gene3D" id="1.50.10.10">
    <property type="match status" value="1"/>
</dbReference>
<comment type="caution">
    <text evidence="2">The sequence shown here is derived from an EMBL/GenBank/DDBJ whole genome shotgun (WGS) entry which is preliminary data.</text>
</comment>
<dbReference type="InterPro" id="IPR008928">
    <property type="entry name" value="6-hairpin_glycosidase_sf"/>
</dbReference>
<evidence type="ECO:0000313" key="2">
    <source>
        <dbReference type="EMBL" id="KAK9983836.1"/>
    </source>
</evidence>
<gene>
    <name evidence="2" type="ORF">SO802_033361</name>
</gene>
<evidence type="ECO:0008006" key="4">
    <source>
        <dbReference type="Google" id="ProtNLM"/>
    </source>
</evidence>
<reference evidence="2 3" key="1">
    <citation type="submission" date="2024-01" db="EMBL/GenBank/DDBJ databases">
        <title>A telomere-to-telomere, gap-free genome of sweet tea (Lithocarpus litseifolius).</title>
        <authorList>
            <person name="Zhou J."/>
        </authorList>
    </citation>
    <scope>NUCLEOTIDE SEQUENCE [LARGE SCALE GENOMIC DNA]</scope>
    <source>
        <strain evidence="2">Zhou-2022a</strain>
        <tissue evidence="2">Leaf</tissue>
    </source>
</reference>
<evidence type="ECO:0000256" key="1">
    <source>
        <dbReference type="SAM" id="SignalP"/>
    </source>
</evidence>
<dbReference type="InterPro" id="IPR012341">
    <property type="entry name" value="6hp_glycosidase-like_sf"/>
</dbReference>
<dbReference type="EMBL" id="JAZDWU010000012">
    <property type="protein sequence ID" value="KAK9983836.1"/>
    <property type="molecule type" value="Genomic_DNA"/>
</dbReference>
<organism evidence="2 3">
    <name type="scientific">Lithocarpus litseifolius</name>
    <dbReference type="NCBI Taxonomy" id="425828"/>
    <lineage>
        <taxon>Eukaryota</taxon>
        <taxon>Viridiplantae</taxon>
        <taxon>Streptophyta</taxon>
        <taxon>Embryophyta</taxon>
        <taxon>Tracheophyta</taxon>
        <taxon>Spermatophyta</taxon>
        <taxon>Magnoliopsida</taxon>
        <taxon>eudicotyledons</taxon>
        <taxon>Gunneridae</taxon>
        <taxon>Pentapetalae</taxon>
        <taxon>rosids</taxon>
        <taxon>fabids</taxon>
        <taxon>Fagales</taxon>
        <taxon>Fagaceae</taxon>
        <taxon>Lithocarpus</taxon>
    </lineage>
</organism>
<keyword evidence="1" id="KW-0732">Signal</keyword>
<dbReference type="GO" id="GO:0005975">
    <property type="term" value="P:carbohydrate metabolic process"/>
    <property type="evidence" value="ECO:0007669"/>
    <property type="project" value="InterPro"/>
</dbReference>
<dbReference type="Proteomes" id="UP001459277">
    <property type="component" value="Unassembled WGS sequence"/>
</dbReference>
<proteinExistence type="predicted"/>
<evidence type="ECO:0000313" key="3">
    <source>
        <dbReference type="Proteomes" id="UP001459277"/>
    </source>
</evidence>
<name>A0AAW2BCP8_9ROSI</name>
<dbReference type="SUPFAM" id="SSF48208">
    <property type="entry name" value="Six-hairpin glycosidases"/>
    <property type="match status" value="1"/>
</dbReference>